<sequence length="206" mass="22442">MNTKRALTALTIFEAAQPYLFWLMFSVCAHVFEDANWFSDNLPLIATVWVLATGIIGALYIWLSWNSEFRSLARNAMIIKLAHIPYYLLVFACAALSIILSLKIPFITVAVWAFCFIADATLIVTSGLYELAAVIVGVRYGRLTPVQSAMYGIAGFLFCVDAVTAIILFAQSRREPVMSVGARAMQPPAAGSYGPGGTYGPRPMGA</sequence>
<organism evidence="2 3">
    <name type="scientific">Bifidobacterium boum</name>
    <dbReference type="NCBI Taxonomy" id="78343"/>
    <lineage>
        <taxon>Bacteria</taxon>
        <taxon>Bacillati</taxon>
        <taxon>Actinomycetota</taxon>
        <taxon>Actinomycetes</taxon>
        <taxon>Bifidobacteriales</taxon>
        <taxon>Bifidobacteriaceae</taxon>
        <taxon>Bifidobacterium</taxon>
    </lineage>
</organism>
<dbReference type="OrthoDB" id="3236030at2"/>
<evidence type="ECO:0000256" key="1">
    <source>
        <dbReference type="SAM" id="Phobius"/>
    </source>
</evidence>
<dbReference type="InterPro" id="IPR046594">
    <property type="entry name" value="DUF6652"/>
</dbReference>
<feature type="transmembrane region" description="Helical" evidence="1">
    <location>
        <begin position="42"/>
        <end position="63"/>
    </location>
</feature>
<protein>
    <submittedName>
        <fullName evidence="2">Uncharacterized protein</fullName>
    </submittedName>
</protein>
<feature type="transmembrane region" description="Helical" evidence="1">
    <location>
        <begin position="84"/>
        <end position="104"/>
    </location>
</feature>
<keyword evidence="1" id="KW-0812">Transmembrane</keyword>
<comment type="caution">
    <text evidence="2">The sequence shown here is derived from an EMBL/GenBank/DDBJ whole genome shotgun (WGS) entry which is preliminary data.</text>
</comment>
<keyword evidence="3" id="KW-1185">Reference proteome</keyword>
<gene>
    <name evidence="2" type="ORF">BBOU_0981</name>
</gene>
<reference evidence="2 3" key="1">
    <citation type="submission" date="2014-03" db="EMBL/GenBank/DDBJ databases">
        <title>Genomics of Bifidobacteria.</title>
        <authorList>
            <person name="Ventura M."/>
            <person name="Milani C."/>
            <person name="Lugli G.A."/>
        </authorList>
    </citation>
    <scope>NUCLEOTIDE SEQUENCE [LARGE SCALE GENOMIC DNA]</scope>
    <source>
        <strain evidence="2 3">LMG 10736</strain>
    </source>
</reference>
<keyword evidence="1" id="KW-1133">Transmembrane helix</keyword>
<evidence type="ECO:0000313" key="2">
    <source>
        <dbReference type="EMBL" id="KFI47432.1"/>
    </source>
</evidence>
<accession>A0A086ZLN2</accession>
<dbReference type="GeneID" id="303204106"/>
<evidence type="ECO:0000313" key="3">
    <source>
        <dbReference type="Proteomes" id="UP000029093"/>
    </source>
</evidence>
<dbReference type="AlphaFoldDB" id="A0A086ZLN2"/>
<keyword evidence="1" id="KW-0472">Membrane</keyword>
<name>A0A086ZLN2_9BIFI</name>
<dbReference type="EMBL" id="JGYQ01000013">
    <property type="protein sequence ID" value="KFI47432.1"/>
    <property type="molecule type" value="Genomic_DNA"/>
</dbReference>
<feature type="transmembrane region" description="Helical" evidence="1">
    <location>
        <begin position="150"/>
        <end position="170"/>
    </location>
</feature>
<dbReference type="Pfam" id="PF20357">
    <property type="entry name" value="DUF6652"/>
    <property type="match status" value="1"/>
</dbReference>
<dbReference type="RefSeq" id="WP_026503466.1">
    <property type="nucleotide sequence ID" value="NZ_JGYQ01000013.1"/>
</dbReference>
<proteinExistence type="predicted"/>
<feature type="transmembrane region" description="Helical" evidence="1">
    <location>
        <begin position="110"/>
        <end position="138"/>
    </location>
</feature>
<dbReference type="Proteomes" id="UP000029093">
    <property type="component" value="Unassembled WGS sequence"/>
</dbReference>